<dbReference type="RefSeq" id="WP_020001574.1">
    <property type="nucleotide sequence ID" value="NZ_CP192217.1"/>
</dbReference>
<accession>A0A8G2C7B1</accession>
<evidence type="ECO:0000313" key="1">
    <source>
        <dbReference type="EMBL" id="SHI60733.1"/>
    </source>
</evidence>
<protein>
    <recommendedName>
        <fullName evidence="3">Head decoration protein</fullName>
    </recommendedName>
</protein>
<evidence type="ECO:0000313" key="2">
    <source>
        <dbReference type="Proteomes" id="UP000184001"/>
    </source>
</evidence>
<organism evidence="1 2">
    <name type="scientific">Halodesulfovibrio aestuarii</name>
    <dbReference type="NCBI Taxonomy" id="126333"/>
    <lineage>
        <taxon>Bacteria</taxon>
        <taxon>Pseudomonadati</taxon>
        <taxon>Thermodesulfobacteriota</taxon>
        <taxon>Desulfovibrionia</taxon>
        <taxon>Desulfovibrionales</taxon>
        <taxon>Desulfovibrionaceae</taxon>
        <taxon>Halodesulfovibrio</taxon>
    </lineage>
</organism>
<sequence length="114" mass="11911">MGDHNASVQHSYTVETVITGSGPHIVRTYPKKAGVEIPHGCVAAMDTGEAVGFDPAGTLTVVKGVSTKDAAAEDPSVTLCVFGGVRRDLVTVTGGAKPDDAVFEKLEERHIYAM</sequence>
<name>A0A8G2C7B1_9BACT</name>
<dbReference type="AlphaFoldDB" id="A0A8G2C7B1"/>
<evidence type="ECO:0008006" key="3">
    <source>
        <dbReference type="Google" id="ProtNLM"/>
    </source>
</evidence>
<reference evidence="1 2" key="1">
    <citation type="submission" date="2016-11" db="EMBL/GenBank/DDBJ databases">
        <authorList>
            <person name="Varghese N."/>
            <person name="Submissions S."/>
        </authorList>
    </citation>
    <scope>NUCLEOTIDE SEQUENCE [LARGE SCALE GENOMIC DNA]</scope>
    <source>
        <strain evidence="1 2">DSM 17919</strain>
    </source>
</reference>
<proteinExistence type="predicted"/>
<gene>
    <name evidence="1" type="ORF">SAMN05660830_00441</name>
</gene>
<dbReference type="Proteomes" id="UP000184001">
    <property type="component" value="Unassembled WGS sequence"/>
</dbReference>
<dbReference type="EMBL" id="FQZR01000002">
    <property type="protein sequence ID" value="SHI60733.1"/>
    <property type="molecule type" value="Genomic_DNA"/>
</dbReference>
<comment type="caution">
    <text evidence="1">The sequence shown here is derived from an EMBL/GenBank/DDBJ whole genome shotgun (WGS) entry which is preliminary data.</text>
</comment>